<dbReference type="EMBL" id="JAUSVX010000006">
    <property type="protein sequence ID" value="MDQ0470579.1"/>
    <property type="molecule type" value="Genomic_DNA"/>
</dbReference>
<comment type="caution">
    <text evidence="2">The sequence shown here is derived from an EMBL/GenBank/DDBJ whole genome shotgun (WGS) entry which is preliminary data.</text>
</comment>
<reference evidence="2 3" key="1">
    <citation type="submission" date="2023-07" db="EMBL/GenBank/DDBJ databases">
        <title>Genomic Encyclopedia of Type Strains, Phase IV (KMG-IV): sequencing the most valuable type-strain genomes for metagenomic binning, comparative biology and taxonomic classification.</title>
        <authorList>
            <person name="Goeker M."/>
        </authorList>
    </citation>
    <scope>NUCLEOTIDE SEQUENCE [LARGE SCALE GENOMIC DNA]</scope>
    <source>
        <strain evidence="2 3">DSM 19619</strain>
    </source>
</reference>
<gene>
    <name evidence="2" type="ORF">QO011_003598</name>
</gene>
<dbReference type="EC" id="2.5.1.32" evidence="2"/>
<dbReference type="SFLD" id="SFLDG01018">
    <property type="entry name" value="Squalene/Phytoene_Synthase_Lik"/>
    <property type="match status" value="1"/>
</dbReference>
<sequence length="272" mass="29371">MPAPPAARAKGSSFYAAMRILPREQREAMYLVYDMCRAVDDVADEGGTSAQRLAELGRWREDLEALYAGGAPGRFAPVAPVVRRYGLRQEDFAALLDGMTMDAQADIRAPDMATLDLYCDRVASAVGRLSNPIFGIGGADSPALAHHLGRALQLTNILRDIDEDAGLGRLYLPREALEAAGIASRDPVEVAAHPALAKACEPVIARARNHFREAAAVVARLPRAATRAPRLMGAVYARLLDGMEARGFAPPRTRVRPGRLTLIGLLLRHGLF</sequence>
<dbReference type="InterPro" id="IPR017828">
    <property type="entry name" value="SQ_synth_HpnD-like"/>
</dbReference>
<dbReference type="SFLD" id="SFLDS00005">
    <property type="entry name" value="Isoprenoid_Synthase_Type_I"/>
    <property type="match status" value="1"/>
</dbReference>
<dbReference type="SUPFAM" id="SSF48576">
    <property type="entry name" value="Terpenoid synthases"/>
    <property type="match status" value="1"/>
</dbReference>
<dbReference type="InterPro" id="IPR002060">
    <property type="entry name" value="Squ/phyt_synthse"/>
</dbReference>
<dbReference type="Gene3D" id="1.10.600.10">
    <property type="entry name" value="Farnesyl Diphosphate Synthase"/>
    <property type="match status" value="1"/>
</dbReference>
<dbReference type="NCBIfam" id="TIGR03465">
    <property type="entry name" value="HpnD"/>
    <property type="match status" value="1"/>
</dbReference>
<organism evidence="2 3">
    <name type="scientific">Labrys wisconsinensis</name>
    <dbReference type="NCBI Taxonomy" id="425677"/>
    <lineage>
        <taxon>Bacteria</taxon>
        <taxon>Pseudomonadati</taxon>
        <taxon>Pseudomonadota</taxon>
        <taxon>Alphaproteobacteria</taxon>
        <taxon>Hyphomicrobiales</taxon>
        <taxon>Xanthobacteraceae</taxon>
        <taxon>Labrys</taxon>
    </lineage>
</organism>
<dbReference type="PROSITE" id="PS01045">
    <property type="entry name" value="SQUALEN_PHYTOEN_SYN_2"/>
    <property type="match status" value="1"/>
</dbReference>
<keyword evidence="3" id="KW-1185">Reference proteome</keyword>
<dbReference type="InterPro" id="IPR019845">
    <property type="entry name" value="Squalene/phytoene_synthase_CS"/>
</dbReference>
<dbReference type="GO" id="GO:0016740">
    <property type="term" value="F:transferase activity"/>
    <property type="evidence" value="ECO:0007669"/>
    <property type="project" value="UniProtKB-KW"/>
</dbReference>
<proteinExistence type="predicted"/>
<evidence type="ECO:0000256" key="1">
    <source>
        <dbReference type="ARBA" id="ARBA00022679"/>
    </source>
</evidence>
<evidence type="ECO:0000313" key="3">
    <source>
        <dbReference type="Proteomes" id="UP001242480"/>
    </source>
</evidence>
<dbReference type="SFLD" id="SFLDG01212">
    <property type="entry name" value="Phytoene_synthase_like"/>
    <property type="match status" value="1"/>
</dbReference>
<dbReference type="PROSITE" id="PS01044">
    <property type="entry name" value="SQUALEN_PHYTOEN_SYN_1"/>
    <property type="match status" value="1"/>
</dbReference>
<dbReference type="CDD" id="cd00683">
    <property type="entry name" value="Trans_IPPS_HH"/>
    <property type="match status" value="1"/>
</dbReference>
<protein>
    <submittedName>
        <fullName evidence="2">Phytoene synthase</fullName>
        <ecNumber evidence="2">2.5.1.32</ecNumber>
    </submittedName>
</protein>
<dbReference type="InterPro" id="IPR033904">
    <property type="entry name" value="Trans_IPPS_HH"/>
</dbReference>
<keyword evidence="1 2" id="KW-0808">Transferase</keyword>
<accession>A0ABU0JBD2</accession>
<dbReference type="InterPro" id="IPR044843">
    <property type="entry name" value="Trans_IPPS_bact-type"/>
</dbReference>
<dbReference type="PANTHER" id="PTHR31480">
    <property type="entry name" value="BIFUNCTIONAL LYCOPENE CYCLASE/PHYTOENE SYNTHASE"/>
    <property type="match status" value="1"/>
</dbReference>
<dbReference type="Proteomes" id="UP001242480">
    <property type="component" value="Unassembled WGS sequence"/>
</dbReference>
<evidence type="ECO:0000313" key="2">
    <source>
        <dbReference type="EMBL" id="MDQ0470579.1"/>
    </source>
</evidence>
<name>A0ABU0JBD2_9HYPH</name>
<dbReference type="Pfam" id="PF00494">
    <property type="entry name" value="SQS_PSY"/>
    <property type="match status" value="1"/>
</dbReference>
<dbReference type="InterPro" id="IPR008949">
    <property type="entry name" value="Isoprenoid_synthase_dom_sf"/>
</dbReference>